<feature type="region of interest" description="Disordered" evidence="1">
    <location>
        <begin position="150"/>
        <end position="182"/>
    </location>
</feature>
<sequence length="206" mass="22713">MPHLSSDCHGNERCLDAFSSKLSTLEPAELHPTENFAHLTTKEEGLLAIAAHACEGLCRRPVCSSSPIRKRHSLQLVVEDDAVMVLNEDYGLDGCTCHEVTYRVPKSLGWNIWLERLHRWEDMLSSSEYRSPSPDLPPLDKLFARTIPSKRAAEDIDDSDSNESGFSSPPPPPAKRMRTGPCADVVRKIAAKKAAAVAHAVEDAED</sequence>
<name>A0ABR3ETP1_9AGAR</name>
<accession>A0ABR3ETP1</accession>
<dbReference type="EMBL" id="JBAHYK010001946">
    <property type="protein sequence ID" value="KAL0566288.1"/>
    <property type="molecule type" value="Genomic_DNA"/>
</dbReference>
<protein>
    <recommendedName>
        <fullName evidence="4">Post-SET domain-containing protein</fullName>
    </recommendedName>
</protein>
<proteinExistence type="predicted"/>
<evidence type="ECO:0000313" key="3">
    <source>
        <dbReference type="Proteomes" id="UP001465976"/>
    </source>
</evidence>
<keyword evidence="3" id="KW-1185">Reference proteome</keyword>
<evidence type="ECO:0000256" key="1">
    <source>
        <dbReference type="SAM" id="MobiDB-lite"/>
    </source>
</evidence>
<evidence type="ECO:0008006" key="4">
    <source>
        <dbReference type="Google" id="ProtNLM"/>
    </source>
</evidence>
<organism evidence="2 3">
    <name type="scientific">Marasmius crinis-equi</name>
    <dbReference type="NCBI Taxonomy" id="585013"/>
    <lineage>
        <taxon>Eukaryota</taxon>
        <taxon>Fungi</taxon>
        <taxon>Dikarya</taxon>
        <taxon>Basidiomycota</taxon>
        <taxon>Agaricomycotina</taxon>
        <taxon>Agaricomycetes</taxon>
        <taxon>Agaricomycetidae</taxon>
        <taxon>Agaricales</taxon>
        <taxon>Marasmiineae</taxon>
        <taxon>Marasmiaceae</taxon>
        <taxon>Marasmius</taxon>
    </lineage>
</organism>
<evidence type="ECO:0000313" key="2">
    <source>
        <dbReference type="EMBL" id="KAL0566288.1"/>
    </source>
</evidence>
<gene>
    <name evidence="2" type="ORF">V5O48_015729</name>
</gene>
<comment type="caution">
    <text evidence="2">The sequence shown here is derived from an EMBL/GenBank/DDBJ whole genome shotgun (WGS) entry which is preliminary data.</text>
</comment>
<reference evidence="2 3" key="1">
    <citation type="submission" date="2024-02" db="EMBL/GenBank/DDBJ databases">
        <title>A draft genome for the cacao thread blight pathogen Marasmius crinis-equi.</title>
        <authorList>
            <person name="Cohen S.P."/>
            <person name="Baruah I.K."/>
            <person name="Amoako-Attah I."/>
            <person name="Bukari Y."/>
            <person name="Meinhardt L.W."/>
            <person name="Bailey B.A."/>
        </authorList>
    </citation>
    <scope>NUCLEOTIDE SEQUENCE [LARGE SCALE GENOMIC DNA]</scope>
    <source>
        <strain evidence="2 3">GH-76</strain>
    </source>
</reference>
<dbReference type="Proteomes" id="UP001465976">
    <property type="component" value="Unassembled WGS sequence"/>
</dbReference>